<comment type="caution">
    <text evidence="1">The sequence shown here is derived from an EMBL/GenBank/DDBJ whole genome shotgun (WGS) entry which is preliminary data.</text>
</comment>
<dbReference type="Gene3D" id="1.25.40.10">
    <property type="entry name" value="Tetratricopeptide repeat domain"/>
    <property type="match status" value="1"/>
</dbReference>
<name>A0AAD6WYP2_9AGAR</name>
<dbReference type="InterPro" id="IPR011990">
    <property type="entry name" value="TPR-like_helical_dom_sf"/>
</dbReference>
<sequence length="279" mass="31231">MGGLGEVHRAKTEYLEARKINELIFHKYSSGQDPFDHAVALLNLTELDIHLGASGEQVGRNIERIKSMFAKIGYKRGQTLGDLVSGDLQLREANFPIAEKLLRKCVQASQGKDGEILVSALGMLANSERWNFLPSLDNWSIVFLVHVLKSREQLEIHRALQFLGEGFLHRHESETAKNLFIVALERFAQMDIHQNRAECMLHLGDISCRGGDWLQAVELWTAARPLFERCSQIKEVAKLDARLAGIKQEEQERCERTLSAINVSTAVAETRDAGSLAAS</sequence>
<proteinExistence type="predicted"/>
<dbReference type="EMBL" id="JARJCM010000113">
    <property type="protein sequence ID" value="KAJ7028296.1"/>
    <property type="molecule type" value="Genomic_DNA"/>
</dbReference>
<dbReference type="Proteomes" id="UP001218188">
    <property type="component" value="Unassembled WGS sequence"/>
</dbReference>
<protein>
    <submittedName>
        <fullName evidence="1">Uncharacterized protein</fullName>
    </submittedName>
</protein>
<reference evidence="1" key="1">
    <citation type="submission" date="2023-03" db="EMBL/GenBank/DDBJ databases">
        <title>Massive genome expansion in bonnet fungi (Mycena s.s.) driven by repeated elements and novel gene families across ecological guilds.</title>
        <authorList>
            <consortium name="Lawrence Berkeley National Laboratory"/>
            <person name="Harder C.B."/>
            <person name="Miyauchi S."/>
            <person name="Viragh M."/>
            <person name="Kuo A."/>
            <person name="Thoen E."/>
            <person name="Andreopoulos B."/>
            <person name="Lu D."/>
            <person name="Skrede I."/>
            <person name="Drula E."/>
            <person name="Henrissat B."/>
            <person name="Morin E."/>
            <person name="Kohler A."/>
            <person name="Barry K."/>
            <person name="LaButti K."/>
            <person name="Morin E."/>
            <person name="Salamov A."/>
            <person name="Lipzen A."/>
            <person name="Mereny Z."/>
            <person name="Hegedus B."/>
            <person name="Baldrian P."/>
            <person name="Stursova M."/>
            <person name="Weitz H."/>
            <person name="Taylor A."/>
            <person name="Grigoriev I.V."/>
            <person name="Nagy L.G."/>
            <person name="Martin F."/>
            <person name="Kauserud H."/>
        </authorList>
    </citation>
    <scope>NUCLEOTIDE SEQUENCE</scope>
    <source>
        <strain evidence="1">CBHHK200</strain>
    </source>
</reference>
<evidence type="ECO:0000313" key="1">
    <source>
        <dbReference type="EMBL" id="KAJ7028296.1"/>
    </source>
</evidence>
<gene>
    <name evidence="1" type="ORF">C8F04DRAFT_1266013</name>
</gene>
<accession>A0AAD6WYP2</accession>
<dbReference type="AlphaFoldDB" id="A0AAD6WYP2"/>
<keyword evidence="2" id="KW-1185">Reference proteome</keyword>
<dbReference type="SUPFAM" id="SSF48452">
    <property type="entry name" value="TPR-like"/>
    <property type="match status" value="1"/>
</dbReference>
<organism evidence="1 2">
    <name type="scientific">Mycena alexandri</name>
    <dbReference type="NCBI Taxonomy" id="1745969"/>
    <lineage>
        <taxon>Eukaryota</taxon>
        <taxon>Fungi</taxon>
        <taxon>Dikarya</taxon>
        <taxon>Basidiomycota</taxon>
        <taxon>Agaricomycotina</taxon>
        <taxon>Agaricomycetes</taxon>
        <taxon>Agaricomycetidae</taxon>
        <taxon>Agaricales</taxon>
        <taxon>Marasmiineae</taxon>
        <taxon>Mycenaceae</taxon>
        <taxon>Mycena</taxon>
    </lineage>
</organism>
<evidence type="ECO:0000313" key="2">
    <source>
        <dbReference type="Proteomes" id="UP001218188"/>
    </source>
</evidence>